<dbReference type="Proteomes" id="UP000267223">
    <property type="component" value="Unassembled WGS sequence"/>
</dbReference>
<dbReference type="Gene3D" id="2.60.40.10">
    <property type="entry name" value="Immunoglobulins"/>
    <property type="match status" value="1"/>
</dbReference>
<evidence type="ECO:0000313" key="2">
    <source>
        <dbReference type="EMBL" id="RNI35826.1"/>
    </source>
</evidence>
<dbReference type="EMBL" id="RJJR01000009">
    <property type="protein sequence ID" value="RNI35826.1"/>
    <property type="molecule type" value="Genomic_DNA"/>
</dbReference>
<dbReference type="InterPro" id="IPR013783">
    <property type="entry name" value="Ig-like_fold"/>
</dbReference>
<dbReference type="InterPro" id="IPR002909">
    <property type="entry name" value="IPT_dom"/>
</dbReference>
<dbReference type="AlphaFoldDB" id="A0A3M9NDJ2"/>
<accession>A0A3M9NDJ2</accession>
<feature type="domain" description="IPT/TIG" evidence="1">
    <location>
        <begin position="33"/>
        <end position="100"/>
    </location>
</feature>
<name>A0A3M9NDJ2_9BACT</name>
<dbReference type="Pfam" id="PF01833">
    <property type="entry name" value="TIG"/>
    <property type="match status" value="1"/>
</dbReference>
<proteinExistence type="predicted"/>
<dbReference type="PROSITE" id="PS51257">
    <property type="entry name" value="PROKAR_LIPOPROTEIN"/>
    <property type="match status" value="1"/>
</dbReference>
<dbReference type="OrthoDB" id="1190814at2"/>
<dbReference type="InterPro" id="IPR014756">
    <property type="entry name" value="Ig_E-set"/>
</dbReference>
<evidence type="ECO:0000259" key="1">
    <source>
        <dbReference type="Pfam" id="PF01833"/>
    </source>
</evidence>
<dbReference type="InterPro" id="IPR025921">
    <property type="entry name" value="HmuY"/>
</dbReference>
<dbReference type="RefSeq" id="WP_123121107.1">
    <property type="nucleotide sequence ID" value="NZ_RJJR01000009.1"/>
</dbReference>
<protein>
    <recommendedName>
        <fullName evidence="1">IPT/TIG domain-containing protein</fullName>
    </recommendedName>
</protein>
<dbReference type="CDD" id="cd00102">
    <property type="entry name" value="IPT"/>
    <property type="match status" value="1"/>
</dbReference>
<evidence type="ECO:0000313" key="3">
    <source>
        <dbReference type="Proteomes" id="UP000267223"/>
    </source>
</evidence>
<reference evidence="2 3" key="1">
    <citation type="submission" date="2018-11" db="EMBL/GenBank/DDBJ databases">
        <title>Draft genome sequence of Ferruginibacter sp. BO-59.</title>
        <authorList>
            <person name="Im W.T."/>
        </authorList>
    </citation>
    <scope>NUCLEOTIDE SEQUENCE [LARGE SCALE GENOMIC DNA]</scope>
    <source>
        <strain evidence="2 3">BO-59</strain>
    </source>
</reference>
<gene>
    <name evidence="2" type="ORF">EFY79_12825</name>
</gene>
<dbReference type="SUPFAM" id="SSF81296">
    <property type="entry name" value="E set domains"/>
    <property type="match status" value="1"/>
</dbReference>
<sequence length="277" mass="29185">MKITNVKLALLTSAIVVTGTMSCTKDNGNDSKPTISSFAPTTVFSGDSVTITGTNFTGATAVSFGGEDASWFEVANATTIKAVVGSGASGEVKVTTPMGSAKLGGFTLTPSAPAINVVDSIEIPFTSDSYTLYSFKDSTVIANTDSATSKWDFGIRFVNIITNSHASGPGNGGSITQQGVYANYTMAPASGYAYDTTKSTLGIDAGLTSGWYTYNPTTHAFSPKAGQFFVFRTADGHYVKMEIISVNYAGYNPPNPTPTTLIYKFRYSYQADGSRNF</sequence>
<keyword evidence="3" id="KW-1185">Reference proteome</keyword>
<organism evidence="2 3">
    <name type="scientific">Hanamia caeni</name>
    <dbReference type="NCBI Taxonomy" id="2294116"/>
    <lineage>
        <taxon>Bacteria</taxon>
        <taxon>Pseudomonadati</taxon>
        <taxon>Bacteroidota</taxon>
        <taxon>Chitinophagia</taxon>
        <taxon>Chitinophagales</taxon>
        <taxon>Chitinophagaceae</taxon>
        <taxon>Hanamia</taxon>
    </lineage>
</organism>
<comment type="caution">
    <text evidence="2">The sequence shown here is derived from an EMBL/GenBank/DDBJ whole genome shotgun (WGS) entry which is preliminary data.</text>
</comment>
<dbReference type="CDD" id="cd12105">
    <property type="entry name" value="HmuY"/>
    <property type="match status" value="1"/>
</dbReference>